<evidence type="ECO:0000313" key="3">
    <source>
        <dbReference type="Proteomes" id="UP001602245"/>
    </source>
</evidence>
<dbReference type="RefSeq" id="WP_040433564.1">
    <property type="nucleotide sequence ID" value="NZ_JBIAZU010000001.1"/>
</dbReference>
<comment type="caution">
    <text evidence="2">The sequence shown here is derived from an EMBL/GenBank/DDBJ whole genome shotgun (WGS) entry which is preliminary data.</text>
</comment>
<protein>
    <submittedName>
        <fullName evidence="2">YdcF family protein</fullName>
    </submittedName>
</protein>
<dbReference type="CDD" id="cd06259">
    <property type="entry name" value="YdcF-like"/>
    <property type="match status" value="1"/>
</dbReference>
<proteinExistence type="predicted"/>
<reference evidence="2 3" key="1">
    <citation type="submission" date="2024-10" db="EMBL/GenBank/DDBJ databases">
        <title>The Natural Products Discovery Center: Release of the First 8490 Sequenced Strains for Exploring Actinobacteria Biosynthetic Diversity.</title>
        <authorList>
            <person name="Kalkreuter E."/>
            <person name="Kautsar S.A."/>
            <person name="Yang D."/>
            <person name="Bader C.D."/>
            <person name="Teijaro C.N."/>
            <person name="Fluegel L."/>
            <person name="Davis C.M."/>
            <person name="Simpson J.R."/>
            <person name="Lauterbach L."/>
            <person name="Steele A.D."/>
            <person name="Gui C."/>
            <person name="Meng S."/>
            <person name="Li G."/>
            <person name="Viehrig K."/>
            <person name="Ye F."/>
            <person name="Su P."/>
            <person name="Kiefer A.F."/>
            <person name="Nichols A."/>
            <person name="Cepeda A.J."/>
            <person name="Yan W."/>
            <person name="Fan B."/>
            <person name="Jiang Y."/>
            <person name="Adhikari A."/>
            <person name="Zheng C.-J."/>
            <person name="Schuster L."/>
            <person name="Cowan T.M."/>
            <person name="Smanski M.J."/>
            <person name="Chevrette M.G."/>
            <person name="De Carvalho L.P.S."/>
            <person name="Shen B."/>
        </authorList>
    </citation>
    <scope>NUCLEOTIDE SEQUENCE [LARGE SCALE GENOMIC DNA]</scope>
    <source>
        <strain evidence="2 3">NPDC000087</strain>
    </source>
</reference>
<accession>A0ABW6W3J9</accession>
<evidence type="ECO:0000259" key="1">
    <source>
        <dbReference type="Pfam" id="PF02698"/>
    </source>
</evidence>
<dbReference type="Proteomes" id="UP001602245">
    <property type="component" value="Unassembled WGS sequence"/>
</dbReference>
<gene>
    <name evidence="2" type="ORF">ACFY35_00515</name>
</gene>
<dbReference type="InterPro" id="IPR003848">
    <property type="entry name" value="DUF218"/>
</dbReference>
<dbReference type="Pfam" id="PF02698">
    <property type="entry name" value="DUF218"/>
    <property type="match status" value="1"/>
</dbReference>
<dbReference type="EMBL" id="JBIAZU010000001">
    <property type="protein sequence ID" value="MFF5287887.1"/>
    <property type="molecule type" value="Genomic_DNA"/>
</dbReference>
<evidence type="ECO:0000313" key="2">
    <source>
        <dbReference type="EMBL" id="MFF5287887.1"/>
    </source>
</evidence>
<keyword evidence="3" id="KW-1185">Reference proteome</keyword>
<feature type="domain" description="DUF218" evidence="1">
    <location>
        <begin position="47"/>
        <end position="165"/>
    </location>
</feature>
<name>A0ABW6W3J9_9ACTN</name>
<organism evidence="2 3">
    <name type="scientific">Paractinoplanes globisporus</name>
    <dbReference type="NCBI Taxonomy" id="113565"/>
    <lineage>
        <taxon>Bacteria</taxon>
        <taxon>Bacillati</taxon>
        <taxon>Actinomycetota</taxon>
        <taxon>Actinomycetes</taxon>
        <taxon>Micromonosporales</taxon>
        <taxon>Micromonosporaceae</taxon>
        <taxon>Paractinoplanes</taxon>
    </lineage>
</organism>
<sequence>MTKTDTRRRRRRRVVLVVLAVVLVGASALAARLFVWPSLPPLPDKADAIIQLGGPGNRRSVALDLVREGRAPVAAISVSDEERAVAGWCDDGRLRGVPVICFHSEPFTTRGEARSIEQLAREHGWHSVILVTSPDQAKRAELRVRRCYPGQIFVATAHLPWYWYPGQVLYQAAAMVKAYTIETSC</sequence>